<gene>
    <name evidence="2" type="ORF">FB459_1884</name>
</gene>
<evidence type="ECO:0000313" key="3">
    <source>
        <dbReference type="Proteomes" id="UP000320806"/>
    </source>
</evidence>
<keyword evidence="3" id="KW-1185">Reference proteome</keyword>
<feature type="region of interest" description="Disordered" evidence="1">
    <location>
        <begin position="1"/>
        <end position="34"/>
    </location>
</feature>
<sequence length="159" mass="17214">MSTVDATGAVHGTDGRFTGDVAAESSGSLDGVSAQQPVERSFEDAAIANDDWSYLKAGGSDHDTFTDSVTDVAHTINLEFPEPDRPRLHVEPETFGESGPTFRVGSRRIDGHGHEWITAREVSIHELTDDPTATGNDAARAIARRLQQHYEQSLNGVLR</sequence>
<organism evidence="2 3">
    <name type="scientific">Yimella lutea</name>
    <dbReference type="NCBI Taxonomy" id="587872"/>
    <lineage>
        <taxon>Bacteria</taxon>
        <taxon>Bacillati</taxon>
        <taxon>Actinomycetota</taxon>
        <taxon>Actinomycetes</taxon>
        <taxon>Micrococcales</taxon>
        <taxon>Dermacoccaceae</taxon>
        <taxon>Yimella</taxon>
    </lineage>
</organism>
<dbReference type="AlphaFoldDB" id="A0A542EGI3"/>
<accession>A0A542EGI3</accession>
<dbReference type="Proteomes" id="UP000320806">
    <property type="component" value="Unassembled WGS sequence"/>
</dbReference>
<dbReference type="EMBL" id="VFMO01000001">
    <property type="protein sequence ID" value="TQJ14424.1"/>
    <property type="molecule type" value="Genomic_DNA"/>
</dbReference>
<dbReference type="RefSeq" id="WP_141928237.1">
    <property type="nucleotide sequence ID" value="NZ_BAABCI010000011.1"/>
</dbReference>
<evidence type="ECO:0000256" key="1">
    <source>
        <dbReference type="SAM" id="MobiDB-lite"/>
    </source>
</evidence>
<reference evidence="2 3" key="1">
    <citation type="submission" date="2019-06" db="EMBL/GenBank/DDBJ databases">
        <title>Sequencing the genomes of 1000 actinobacteria strains.</title>
        <authorList>
            <person name="Klenk H.-P."/>
        </authorList>
    </citation>
    <scope>NUCLEOTIDE SEQUENCE [LARGE SCALE GENOMIC DNA]</scope>
    <source>
        <strain evidence="2 3">DSM 19828</strain>
    </source>
</reference>
<feature type="compositionally biased region" description="Polar residues" evidence="1">
    <location>
        <begin position="25"/>
        <end position="34"/>
    </location>
</feature>
<comment type="caution">
    <text evidence="2">The sequence shown here is derived from an EMBL/GenBank/DDBJ whole genome shotgun (WGS) entry which is preliminary data.</text>
</comment>
<protein>
    <submittedName>
        <fullName evidence="2">Uncharacterized protein</fullName>
    </submittedName>
</protein>
<name>A0A542EGI3_9MICO</name>
<proteinExistence type="predicted"/>
<evidence type="ECO:0000313" key="2">
    <source>
        <dbReference type="EMBL" id="TQJ14424.1"/>
    </source>
</evidence>